<dbReference type="GO" id="GO:0006559">
    <property type="term" value="P:L-phenylalanine catabolic process"/>
    <property type="evidence" value="ECO:0007669"/>
    <property type="project" value="TreeGrafter"/>
</dbReference>
<dbReference type="Pfam" id="PF22041">
    <property type="entry name" value="GST_C_7"/>
    <property type="match status" value="1"/>
</dbReference>
<dbReference type="SUPFAM" id="SSF47616">
    <property type="entry name" value="GST C-terminal domain-like"/>
    <property type="match status" value="1"/>
</dbReference>
<dbReference type="GO" id="GO:0004364">
    <property type="term" value="F:glutathione transferase activity"/>
    <property type="evidence" value="ECO:0007669"/>
    <property type="project" value="TreeGrafter"/>
</dbReference>
<organism evidence="3 4">
    <name type="scientific">Coniophora puteana (strain RWD-64-598)</name>
    <name type="common">Brown rot fungus</name>
    <dbReference type="NCBI Taxonomy" id="741705"/>
    <lineage>
        <taxon>Eukaryota</taxon>
        <taxon>Fungi</taxon>
        <taxon>Dikarya</taxon>
        <taxon>Basidiomycota</taxon>
        <taxon>Agaricomycotina</taxon>
        <taxon>Agaricomycetes</taxon>
        <taxon>Agaricomycetidae</taxon>
        <taxon>Boletales</taxon>
        <taxon>Coniophorineae</taxon>
        <taxon>Coniophoraceae</taxon>
        <taxon>Coniophora</taxon>
    </lineage>
</organism>
<gene>
    <name evidence="3" type="ORF">CONPUDRAFT_113118</name>
</gene>
<sequence>MSLYNDLKPITLYDIPSQRGAWSLNTVKTHFCLGYKGLPFNTEWVEYPDIAPKMQQLGADPVTTDPNRQVKYTLPVIYDPNQSRFVTDSFKIAEYLEETYPDPERPLFPHGSVVLAAGFENAFDSCIDGAHYWVLCDVPSMLNPRSAQYFLKTRSEWLKVDKLIDISSPGSEQRTKHENVMRKGLGLFEGWMKKSKGKWIMGDTFSFADIAIAAQFFWYMRVMPPTDWEKINGWRGDGLKWEQVVIDVANECNVKLDTTPPTPAS</sequence>
<dbReference type="SUPFAM" id="SSF52833">
    <property type="entry name" value="Thioredoxin-like"/>
    <property type="match status" value="1"/>
</dbReference>
<evidence type="ECO:0000313" key="4">
    <source>
        <dbReference type="Proteomes" id="UP000053558"/>
    </source>
</evidence>
<dbReference type="Gene3D" id="3.40.30.10">
    <property type="entry name" value="Glutaredoxin"/>
    <property type="match status" value="1"/>
</dbReference>
<dbReference type="GO" id="GO:0006749">
    <property type="term" value="P:glutathione metabolic process"/>
    <property type="evidence" value="ECO:0007669"/>
    <property type="project" value="TreeGrafter"/>
</dbReference>
<dbReference type="eggNOG" id="ENOG502QQN3">
    <property type="taxonomic scope" value="Eukaryota"/>
</dbReference>
<evidence type="ECO:0000259" key="2">
    <source>
        <dbReference type="Pfam" id="PF22041"/>
    </source>
</evidence>
<dbReference type="Proteomes" id="UP000053558">
    <property type="component" value="Unassembled WGS sequence"/>
</dbReference>
<feature type="domain" description="GST N-terminal" evidence="1">
    <location>
        <begin position="22"/>
        <end position="99"/>
    </location>
</feature>
<name>R7SHN8_CONPW</name>
<reference evidence="4" key="1">
    <citation type="journal article" date="2012" name="Science">
        <title>The Paleozoic origin of enzymatic lignin decomposition reconstructed from 31 fungal genomes.</title>
        <authorList>
            <person name="Floudas D."/>
            <person name="Binder M."/>
            <person name="Riley R."/>
            <person name="Barry K."/>
            <person name="Blanchette R.A."/>
            <person name="Henrissat B."/>
            <person name="Martinez A.T."/>
            <person name="Otillar R."/>
            <person name="Spatafora J.W."/>
            <person name="Yadav J.S."/>
            <person name="Aerts A."/>
            <person name="Benoit I."/>
            <person name="Boyd A."/>
            <person name="Carlson A."/>
            <person name="Copeland A."/>
            <person name="Coutinho P.M."/>
            <person name="de Vries R.P."/>
            <person name="Ferreira P."/>
            <person name="Findley K."/>
            <person name="Foster B."/>
            <person name="Gaskell J."/>
            <person name="Glotzer D."/>
            <person name="Gorecki P."/>
            <person name="Heitman J."/>
            <person name="Hesse C."/>
            <person name="Hori C."/>
            <person name="Igarashi K."/>
            <person name="Jurgens J.A."/>
            <person name="Kallen N."/>
            <person name="Kersten P."/>
            <person name="Kohler A."/>
            <person name="Kuees U."/>
            <person name="Kumar T.K.A."/>
            <person name="Kuo A."/>
            <person name="LaButti K."/>
            <person name="Larrondo L.F."/>
            <person name="Lindquist E."/>
            <person name="Ling A."/>
            <person name="Lombard V."/>
            <person name="Lucas S."/>
            <person name="Lundell T."/>
            <person name="Martin R."/>
            <person name="McLaughlin D.J."/>
            <person name="Morgenstern I."/>
            <person name="Morin E."/>
            <person name="Murat C."/>
            <person name="Nagy L.G."/>
            <person name="Nolan M."/>
            <person name="Ohm R.A."/>
            <person name="Patyshakuliyeva A."/>
            <person name="Rokas A."/>
            <person name="Ruiz-Duenas F.J."/>
            <person name="Sabat G."/>
            <person name="Salamov A."/>
            <person name="Samejima M."/>
            <person name="Schmutz J."/>
            <person name="Slot J.C."/>
            <person name="St John F."/>
            <person name="Stenlid J."/>
            <person name="Sun H."/>
            <person name="Sun S."/>
            <person name="Syed K."/>
            <person name="Tsang A."/>
            <person name="Wiebenga A."/>
            <person name="Young D."/>
            <person name="Pisabarro A."/>
            <person name="Eastwood D.C."/>
            <person name="Martin F."/>
            <person name="Cullen D."/>
            <person name="Grigoriev I.V."/>
            <person name="Hibbett D.S."/>
        </authorList>
    </citation>
    <scope>NUCLEOTIDE SEQUENCE [LARGE SCALE GENOMIC DNA]</scope>
    <source>
        <strain evidence="4">RWD-64-598 SS2</strain>
    </source>
</reference>
<feature type="domain" description="Glutathione S-transferase UstS-like C-terminal" evidence="2">
    <location>
        <begin position="115"/>
        <end position="238"/>
    </location>
</feature>
<dbReference type="OMA" id="DAGHQWL"/>
<dbReference type="EMBL" id="JH711591">
    <property type="protein sequence ID" value="EIW74584.1"/>
    <property type="molecule type" value="Genomic_DNA"/>
</dbReference>
<dbReference type="RefSeq" id="XP_007775191.1">
    <property type="nucleotide sequence ID" value="XM_007777001.1"/>
</dbReference>
<dbReference type="GeneID" id="19198987"/>
<dbReference type="InterPro" id="IPR036282">
    <property type="entry name" value="Glutathione-S-Trfase_C_sf"/>
</dbReference>
<dbReference type="Gene3D" id="1.20.1050.10">
    <property type="match status" value="1"/>
</dbReference>
<dbReference type="InterPro" id="IPR054416">
    <property type="entry name" value="GST_UstS-like_C"/>
</dbReference>
<dbReference type="AlphaFoldDB" id="R7SHN8"/>
<dbReference type="OrthoDB" id="4951845at2759"/>
<evidence type="ECO:0000313" key="3">
    <source>
        <dbReference type="EMBL" id="EIW74584.1"/>
    </source>
</evidence>
<dbReference type="InterPro" id="IPR004045">
    <property type="entry name" value="Glutathione_S-Trfase_N"/>
</dbReference>
<dbReference type="KEGG" id="cput:CONPUDRAFT_113118"/>
<dbReference type="Pfam" id="PF13409">
    <property type="entry name" value="GST_N_2"/>
    <property type="match status" value="1"/>
</dbReference>
<dbReference type="InterPro" id="IPR036249">
    <property type="entry name" value="Thioredoxin-like_sf"/>
</dbReference>
<dbReference type="PANTHER" id="PTHR42673">
    <property type="entry name" value="MALEYLACETOACETATE ISOMERASE"/>
    <property type="match status" value="1"/>
</dbReference>
<protein>
    <submittedName>
        <fullName evidence="3">Uncharacterized protein</fullName>
    </submittedName>
</protein>
<accession>R7SHN8</accession>
<dbReference type="GO" id="GO:0016034">
    <property type="term" value="F:maleylacetoacetate isomerase activity"/>
    <property type="evidence" value="ECO:0007669"/>
    <property type="project" value="TreeGrafter"/>
</dbReference>
<keyword evidence="4" id="KW-1185">Reference proteome</keyword>
<proteinExistence type="predicted"/>
<dbReference type="PANTHER" id="PTHR42673:SF4">
    <property type="entry name" value="MALEYLACETOACETATE ISOMERASE"/>
    <property type="match status" value="1"/>
</dbReference>
<evidence type="ECO:0000259" key="1">
    <source>
        <dbReference type="Pfam" id="PF13409"/>
    </source>
</evidence>